<dbReference type="Gene3D" id="1.20.1740.10">
    <property type="entry name" value="Amino acid/polyamine transporter I"/>
    <property type="match status" value="1"/>
</dbReference>
<keyword evidence="5 7" id="KW-0472">Membrane</keyword>
<keyword evidence="9" id="KW-1185">Reference proteome</keyword>
<dbReference type="eggNOG" id="arCOG00009">
    <property type="taxonomic scope" value="Archaea"/>
</dbReference>
<accession>V4HFX5</accession>
<keyword evidence="2" id="KW-1003">Cell membrane</keyword>
<dbReference type="EMBL" id="ASGZ01000020">
    <property type="protein sequence ID" value="ESP89008.1"/>
    <property type="molecule type" value="Genomic_DNA"/>
</dbReference>
<evidence type="ECO:0000313" key="8">
    <source>
        <dbReference type="EMBL" id="ESP89008.1"/>
    </source>
</evidence>
<feature type="transmembrane region" description="Helical" evidence="7">
    <location>
        <begin position="365"/>
        <end position="386"/>
    </location>
</feature>
<feature type="transmembrane region" description="Helical" evidence="7">
    <location>
        <begin position="423"/>
        <end position="443"/>
    </location>
</feature>
<keyword evidence="4 7" id="KW-1133">Transmembrane helix</keyword>
<dbReference type="GO" id="GO:0022857">
    <property type="term" value="F:transmembrane transporter activity"/>
    <property type="evidence" value="ECO:0007669"/>
    <property type="project" value="InterPro"/>
</dbReference>
<sequence length="822" mass="85842">MIAAGIFSLSGTAVNQIGSSAVIAFVIAALVASITAATYSEFASIYSENGGGYLFTSETFEGNGLLTYAVGASLFLGYTGTTAFYLATMDEWFFMFIFPESLHVLPRGTVGIAAALLLGYLNARGTEESGTFQVVVTAAKVAILFVFIGGAVAYAGPSQAATTFASDFSTDAGGIVSIAALAFITFFGFSAIAASAGEIIEPRKTVPRAIAASIVTVTVLYTFVIIAMVNAPVSDSVLAQGETAMGQVAASFLGPVGQYLIVAGAVFSMISASNASVLAASGIGSLMGQNGHAPRAMGRIDPDYETPTYSVATATVLIAVLIFVFMTLFGQHGLLMGFVPGGEGGIFGFGLFVGGEEGLFGLEPLTGFATFNLLMPLAVVNAVLIYSRRNKPELDRGFSMPLVPYLPALGIVANVALVYMLPVIGTIIGVALTVVVVALYVGWGGAPAESDLVREASPERTVAVGGNASRSVGGSGPSTPEADVEPELDEVTGEGEEDRFRVLVPVRRMQDAPMYARLAARMGELYDEPTEVWFLNVTEIPEQTYSEQVFDVAQARVDRLEDVLAGVDDLDATFVVEGHVSRDIAFDVLKTTRETEADRILMGYPSQHYKLAHELEYGSPCDVLFVRGLGEGDVELSPLTIGTGGGPHHRALAELASRVARAGGDVTVVDVQPTGTSGTSEDTGPTLDPFDDGSTPDVVEVTSDSIADALVDAAADRGGLLAIGAARTRGLSRHVFGSTPDRVVARASERDVPVLVYASASGEFSRLSDLVFAPIRAVAKRVGWYETADRDTRGGDPRPGANRSDPGVDSDRSGSDSAGRTD</sequence>
<feature type="transmembrane region" description="Helical" evidence="7">
    <location>
        <begin position="135"/>
        <end position="155"/>
    </location>
</feature>
<feature type="transmembrane region" description="Helical" evidence="7">
    <location>
        <begin position="259"/>
        <end position="287"/>
    </location>
</feature>
<reference evidence="8 9" key="1">
    <citation type="journal article" date="2013" name="Genome Announc.">
        <title>Draft Genome Sequence of 'Candidatus Halobonum tyrrellensis' Strain G22, Isolated from the Hypersaline Waters of Lake Tyrrell, Australia.</title>
        <authorList>
            <person name="Ugalde J.A."/>
            <person name="Narasingarao P."/>
            <person name="Kuo S."/>
            <person name="Podell S."/>
            <person name="Allen E.E."/>
        </authorList>
    </citation>
    <scope>NUCLEOTIDE SEQUENCE [LARGE SCALE GENOMIC DNA]</scope>
    <source>
        <strain evidence="8 9">G22</strain>
    </source>
</reference>
<dbReference type="PANTHER" id="PTHR42770">
    <property type="entry name" value="AMINO ACID TRANSPORTER-RELATED"/>
    <property type="match status" value="1"/>
</dbReference>
<comment type="caution">
    <text evidence="8">The sequence shown here is derived from an EMBL/GenBank/DDBJ whole genome shotgun (WGS) entry which is preliminary data.</text>
</comment>
<feature type="transmembrane region" description="Helical" evidence="7">
    <location>
        <begin position="65"/>
        <end position="85"/>
    </location>
</feature>
<evidence type="ECO:0000256" key="3">
    <source>
        <dbReference type="ARBA" id="ARBA00022692"/>
    </source>
</evidence>
<feature type="compositionally biased region" description="Basic and acidic residues" evidence="6">
    <location>
        <begin position="787"/>
        <end position="796"/>
    </location>
</feature>
<dbReference type="InterPro" id="IPR002293">
    <property type="entry name" value="AA/rel_permease1"/>
</dbReference>
<comment type="subcellular location">
    <subcellularLocation>
        <location evidence="1">Cell membrane</location>
        <topology evidence="1">Multi-pass membrane protein</topology>
    </subcellularLocation>
</comment>
<dbReference type="Pfam" id="PF13520">
    <property type="entry name" value="AA_permease_2"/>
    <property type="match status" value="1"/>
</dbReference>
<proteinExistence type="predicted"/>
<keyword evidence="3 7" id="KW-0812">Transmembrane</keyword>
<feature type="compositionally biased region" description="Acidic residues" evidence="6">
    <location>
        <begin position="482"/>
        <end position="495"/>
    </location>
</feature>
<feature type="transmembrane region" description="Helical" evidence="7">
    <location>
        <begin position="209"/>
        <end position="229"/>
    </location>
</feature>
<feature type="transmembrane region" description="Helical" evidence="7">
    <location>
        <begin position="398"/>
        <end position="417"/>
    </location>
</feature>
<dbReference type="eggNOG" id="arCOG00449">
    <property type="taxonomic scope" value="Archaea"/>
</dbReference>
<feature type="transmembrane region" description="Helical" evidence="7">
    <location>
        <begin position="175"/>
        <end position="197"/>
    </location>
</feature>
<dbReference type="GO" id="GO:0005886">
    <property type="term" value="C:plasma membrane"/>
    <property type="evidence" value="ECO:0007669"/>
    <property type="project" value="UniProtKB-SubCell"/>
</dbReference>
<gene>
    <name evidence="8" type="ORF">K933_06148</name>
</gene>
<evidence type="ECO:0000256" key="4">
    <source>
        <dbReference type="ARBA" id="ARBA00022989"/>
    </source>
</evidence>
<dbReference type="STRING" id="1324957.K933_06148"/>
<dbReference type="SUPFAM" id="SSF52402">
    <property type="entry name" value="Adenine nucleotide alpha hydrolases-like"/>
    <property type="match status" value="1"/>
</dbReference>
<feature type="region of interest" description="Disordered" evidence="6">
    <location>
        <begin position="463"/>
        <end position="495"/>
    </location>
</feature>
<protein>
    <submittedName>
        <fullName evidence="8">Amino acid permease-associated protein</fullName>
    </submittedName>
</protein>
<evidence type="ECO:0000256" key="1">
    <source>
        <dbReference type="ARBA" id="ARBA00004651"/>
    </source>
</evidence>
<name>V4HFX5_9EURY</name>
<evidence type="ECO:0000256" key="6">
    <source>
        <dbReference type="SAM" id="MobiDB-lite"/>
    </source>
</evidence>
<organism evidence="8 9">
    <name type="scientific">Candidatus Halobonum tyrrellensis G22</name>
    <dbReference type="NCBI Taxonomy" id="1324957"/>
    <lineage>
        <taxon>Archaea</taxon>
        <taxon>Methanobacteriati</taxon>
        <taxon>Methanobacteriota</taxon>
        <taxon>Stenosarchaea group</taxon>
        <taxon>Halobacteria</taxon>
        <taxon>Halobacteriales</taxon>
        <taxon>Haloferacaceae</taxon>
        <taxon>Candidatus Halobonum</taxon>
    </lineage>
</organism>
<dbReference type="InterPro" id="IPR050367">
    <property type="entry name" value="APC_superfamily"/>
</dbReference>
<evidence type="ECO:0000256" key="2">
    <source>
        <dbReference type="ARBA" id="ARBA00022475"/>
    </source>
</evidence>
<evidence type="ECO:0000256" key="5">
    <source>
        <dbReference type="ARBA" id="ARBA00023136"/>
    </source>
</evidence>
<dbReference type="PANTHER" id="PTHR42770:SF11">
    <property type="entry name" value="INNER MEMBRANE TRANSPORT PROTEIN YBAT"/>
    <property type="match status" value="1"/>
</dbReference>
<feature type="transmembrane region" description="Helical" evidence="7">
    <location>
        <begin position="17"/>
        <end position="39"/>
    </location>
</feature>
<feature type="transmembrane region" description="Helical" evidence="7">
    <location>
        <begin position="105"/>
        <end position="123"/>
    </location>
</feature>
<dbReference type="Gene3D" id="3.40.50.12370">
    <property type="match status" value="1"/>
</dbReference>
<feature type="region of interest" description="Disordered" evidence="6">
    <location>
        <begin position="786"/>
        <end position="822"/>
    </location>
</feature>
<dbReference type="PATRIC" id="fig|1324957.4.peg.1247"/>
<evidence type="ECO:0000313" key="9">
    <source>
        <dbReference type="Proteomes" id="UP000017840"/>
    </source>
</evidence>
<feature type="compositionally biased region" description="Basic and acidic residues" evidence="6">
    <location>
        <begin position="809"/>
        <end position="822"/>
    </location>
</feature>
<evidence type="ECO:0000256" key="7">
    <source>
        <dbReference type="SAM" id="Phobius"/>
    </source>
</evidence>
<feature type="transmembrane region" description="Helical" evidence="7">
    <location>
        <begin position="308"/>
        <end position="329"/>
    </location>
</feature>
<dbReference type="Proteomes" id="UP000017840">
    <property type="component" value="Unassembled WGS sequence"/>
</dbReference>
<feature type="region of interest" description="Disordered" evidence="6">
    <location>
        <begin position="669"/>
        <end position="693"/>
    </location>
</feature>
<feature type="compositionally biased region" description="Polar residues" evidence="6">
    <location>
        <begin position="673"/>
        <end position="683"/>
    </location>
</feature>
<dbReference type="AlphaFoldDB" id="V4HFX5"/>